<evidence type="ECO:0000313" key="8">
    <source>
        <dbReference type="Proteomes" id="UP000237889"/>
    </source>
</evidence>
<comment type="cofactor">
    <cofactor evidence="1">
        <name>FMN</name>
        <dbReference type="ChEBI" id="CHEBI:58210"/>
    </cofactor>
</comment>
<dbReference type="PANTHER" id="PTHR43303:SF4">
    <property type="entry name" value="NADPH DEHYDROGENASE C23G7.10C-RELATED"/>
    <property type="match status" value="1"/>
</dbReference>
<keyword evidence="4" id="KW-0521">NADP</keyword>
<dbReference type="Pfam" id="PF00724">
    <property type="entry name" value="Oxidored_FMN"/>
    <property type="match status" value="1"/>
</dbReference>
<evidence type="ECO:0000256" key="4">
    <source>
        <dbReference type="ARBA" id="ARBA00022857"/>
    </source>
</evidence>
<feature type="domain" description="NADH:flavin oxidoreductase/NADH oxidase N-terminal" evidence="6">
    <location>
        <begin position="3"/>
        <end position="342"/>
    </location>
</feature>
<dbReference type="InterPro" id="IPR001155">
    <property type="entry name" value="OxRdtase_FMN_N"/>
</dbReference>
<dbReference type="InterPro" id="IPR044152">
    <property type="entry name" value="YqjM-like"/>
</dbReference>
<dbReference type="GO" id="GO:0050661">
    <property type="term" value="F:NADP binding"/>
    <property type="evidence" value="ECO:0007669"/>
    <property type="project" value="InterPro"/>
</dbReference>
<dbReference type="OrthoDB" id="9784632at2"/>
<dbReference type="RefSeq" id="WP_106748049.1">
    <property type="nucleotide sequence ID" value="NZ_CP027668.1"/>
</dbReference>
<dbReference type="GO" id="GO:0003959">
    <property type="term" value="F:NADPH dehydrogenase activity"/>
    <property type="evidence" value="ECO:0007669"/>
    <property type="project" value="InterPro"/>
</dbReference>
<keyword evidence="8" id="KW-1185">Reference proteome</keyword>
<keyword evidence="3" id="KW-0288">FMN</keyword>
<dbReference type="Proteomes" id="UP000237889">
    <property type="component" value="Chromosome"/>
</dbReference>
<reference evidence="7 8" key="1">
    <citation type="submission" date="2018-03" db="EMBL/GenBank/DDBJ databases">
        <title>Genome sequencing of Phreatobacter sp.</title>
        <authorList>
            <person name="Kim S.-J."/>
            <person name="Heo J."/>
            <person name="Kwon S.-W."/>
        </authorList>
    </citation>
    <scope>NUCLEOTIDE SEQUENCE [LARGE SCALE GENOMIC DNA]</scope>
    <source>
        <strain evidence="7 8">S-12</strain>
    </source>
</reference>
<dbReference type="AlphaFoldDB" id="A0A2S0N987"/>
<gene>
    <name evidence="7" type="ORF">C6569_06335</name>
</gene>
<dbReference type="EMBL" id="CP027668">
    <property type="protein sequence ID" value="AVO44708.1"/>
    <property type="molecule type" value="Genomic_DNA"/>
</dbReference>
<evidence type="ECO:0000313" key="7">
    <source>
        <dbReference type="EMBL" id="AVO44708.1"/>
    </source>
</evidence>
<dbReference type="InterPro" id="IPR013785">
    <property type="entry name" value="Aldolase_TIM"/>
</dbReference>
<protein>
    <submittedName>
        <fullName evidence="7">Oxidoreductase</fullName>
    </submittedName>
</protein>
<evidence type="ECO:0000259" key="6">
    <source>
        <dbReference type="Pfam" id="PF00724"/>
    </source>
</evidence>
<keyword evidence="5" id="KW-0560">Oxidoreductase</keyword>
<dbReference type="Gene3D" id="3.20.20.70">
    <property type="entry name" value="Aldolase class I"/>
    <property type="match status" value="1"/>
</dbReference>
<evidence type="ECO:0000256" key="2">
    <source>
        <dbReference type="ARBA" id="ARBA00022630"/>
    </source>
</evidence>
<dbReference type="SUPFAM" id="SSF51395">
    <property type="entry name" value="FMN-linked oxidoreductases"/>
    <property type="match status" value="1"/>
</dbReference>
<evidence type="ECO:0000256" key="3">
    <source>
        <dbReference type="ARBA" id="ARBA00022643"/>
    </source>
</evidence>
<evidence type="ECO:0000256" key="1">
    <source>
        <dbReference type="ARBA" id="ARBA00001917"/>
    </source>
</evidence>
<dbReference type="KEGG" id="phr:C6569_06335"/>
<dbReference type="GO" id="GO:0010181">
    <property type="term" value="F:FMN binding"/>
    <property type="evidence" value="ECO:0007669"/>
    <property type="project" value="InterPro"/>
</dbReference>
<evidence type="ECO:0000256" key="5">
    <source>
        <dbReference type="ARBA" id="ARBA00023002"/>
    </source>
</evidence>
<dbReference type="PANTHER" id="PTHR43303">
    <property type="entry name" value="NADPH DEHYDROGENASE C23G7.10C-RELATED"/>
    <property type="match status" value="1"/>
</dbReference>
<sequence length="372" mass="39209">MSQLFSPLAVGPVTVPNRIVVAPMCQYSADDGCMNDWHLQHLMTLAMSGAGMVVVEATAVERLGRITHGCVGLYSDANERAMQRVIDAARAVALPGTTFGIQIGHAGRKASSERPWEGGGPLKDNADPWATVAASAIPFDEGWHMPREMTGQDKVRIAAAFVQAAERAVRIGFDAVELHMAHGYLLHNVMSPLSNTRTDGFGGSRENRFAWPLSIAAAVKAAVPARVAVGARITGQDWTEDGLQVADAVALATELKAVGLDFVCVSSGGAHPRVRIQAKPGYQVPFAQAVKGGTGITTRAVGLINTPAQAEEVVASGAADLVAIGRGMLDNPRWGWHAAEELGAELSYPPQYARVAKKVWPGAALARPTAKG</sequence>
<organism evidence="7 8">
    <name type="scientific">Phreatobacter cathodiphilus</name>
    <dbReference type="NCBI Taxonomy" id="1868589"/>
    <lineage>
        <taxon>Bacteria</taxon>
        <taxon>Pseudomonadati</taxon>
        <taxon>Pseudomonadota</taxon>
        <taxon>Alphaproteobacteria</taxon>
        <taxon>Hyphomicrobiales</taxon>
        <taxon>Phreatobacteraceae</taxon>
        <taxon>Phreatobacter</taxon>
    </lineage>
</organism>
<dbReference type="CDD" id="cd02932">
    <property type="entry name" value="OYE_YqiM_FMN"/>
    <property type="match status" value="1"/>
</dbReference>
<name>A0A2S0N987_9HYPH</name>
<keyword evidence="2" id="KW-0285">Flavoprotein</keyword>
<proteinExistence type="predicted"/>
<accession>A0A2S0N987</accession>